<feature type="transmembrane region" description="Helical" evidence="5">
    <location>
        <begin position="170"/>
        <end position="192"/>
    </location>
</feature>
<evidence type="ECO:0000256" key="1">
    <source>
        <dbReference type="ARBA" id="ARBA00004141"/>
    </source>
</evidence>
<dbReference type="SMART" id="SM01417">
    <property type="entry name" value="Solute_trans_a"/>
    <property type="match status" value="1"/>
</dbReference>
<dbReference type="AlphaFoldDB" id="A0A6G0WH40"/>
<keyword evidence="3 5" id="KW-1133">Transmembrane helix</keyword>
<reference evidence="6 7" key="1">
    <citation type="submission" date="2019-07" db="EMBL/GenBank/DDBJ databases">
        <title>Genomics analysis of Aphanomyces spp. identifies a new class of oomycete effector associated with host adaptation.</title>
        <authorList>
            <person name="Gaulin E."/>
        </authorList>
    </citation>
    <scope>NUCLEOTIDE SEQUENCE [LARGE SCALE GENOMIC DNA]</scope>
    <source>
        <strain evidence="6 7">ATCC 201684</strain>
    </source>
</reference>
<name>A0A6G0WH40_9STRA</name>
<organism evidence="6 7">
    <name type="scientific">Aphanomyces euteiches</name>
    <dbReference type="NCBI Taxonomy" id="100861"/>
    <lineage>
        <taxon>Eukaryota</taxon>
        <taxon>Sar</taxon>
        <taxon>Stramenopiles</taxon>
        <taxon>Oomycota</taxon>
        <taxon>Saprolegniomycetes</taxon>
        <taxon>Saprolegniales</taxon>
        <taxon>Verrucalvaceae</taxon>
        <taxon>Aphanomyces</taxon>
    </lineage>
</organism>
<feature type="transmembrane region" description="Helical" evidence="5">
    <location>
        <begin position="6"/>
        <end position="26"/>
    </location>
</feature>
<sequence>MEMRNAYIVANSVLLVLALYIALLCFRRHLRNPQSHSRPVQTTFLRFDGVFALYVVLFYIRVLCTEDMSVYEPVEQFIFPVLEGVAIFSFFNLMLYLVGGTEATVRLMDPQGAGAAGAAPDAWLASPSKKKLDNYRRRVILFLVVKPILGAVDGWAVHHEESHPDDNKYRIVHGAISVVSLILTITAIVGVLQTYRALHHHIPASFQLSPKFITIKALLLVSTLQWSIANAIVGDWDFKQMYIYSTICMGETLGLTVAFQKYFTANETDGVPRLETASDGSPAAPFRPARILAIWDLFQYPITANESNYVASV</sequence>
<comment type="caution">
    <text evidence="6">The sequence shown here is derived from an EMBL/GenBank/DDBJ whole genome shotgun (WGS) entry which is preliminary data.</text>
</comment>
<evidence type="ECO:0000256" key="2">
    <source>
        <dbReference type="ARBA" id="ARBA00022692"/>
    </source>
</evidence>
<keyword evidence="4 5" id="KW-0472">Membrane</keyword>
<gene>
    <name evidence="6" type="ORF">Ae201684_015341</name>
</gene>
<dbReference type="GO" id="GO:0016020">
    <property type="term" value="C:membrane"/>
    <property type="evidence" value="ECO:0007669"/>
    <property type="project" value="UniProtKB-SubCell"/>
</dbReference>
<proteinExistence type="predicted"/>
<protein>
    <recommendedName>
        <fullName evidence="8">THH1/TOM1/TOM3 domain-containing protein</fullName>
    </recommendedName>
</protein>
<evidence type="ECO:0000256" key="5">
    <source>
        <dbReference type="SAM" id="Phobius"/>
    </source>
</evidence>
<dbReference type="Proteomes" id="UP000481153">
    <property type="component" value="Unassembled WGS sequence"/>
</dbReference>
<dbReference type="Pfam" id="PF03619">
    <property type="entry name" value="Solute_trans_a"/>
    <property type="match status" value="1"/>
</dbReference>
<keyword evidence="2 5" id="KW-0812">Transmembrane</keyword>
<comment type="subcellular location">
    <subcellularLocation>
        <location evidence="1">Membrane</location>
        <topology evidence="1">Multi-pass membrane protein</topology>
    </subcellularLocation>
</comment>
<dbReference type="EMBL" id="VJMJ01000216">
    <property type="protein sequence ID" value="KAF0726453.1"/>
    <property type="molecule type" value="Genomic_DNA"/>
</dbReference>
<dbReference type="VEuPathDB" id="FungiDB:AeMF1_020258"/>
<evidence type="ECO:0000256" key="4">
    <source>
        <dbReference type="ARBA" id="ARBA00023136"/>
    </source>
</evidence>
<evidence type="ECO:0000313" key="7">
    <source>
        <dbReference type="Proteomes" id="UP000481153"/>
    </source>
</evidence>
<evidence type="ECO:0008006" key="8">
    <source>
        <dbReference type="Google" id="ProtNLM"/>
    </source>
</evidence>
<evidence type="ECO:0000313" key="6">
    <source>
        <dbReference type="EMBL" id="KAF0726453.1"/>
    </source>
</evidence>
<dbReference type="PANTHER" id="PTHR23423">
    <property type="entry name" value="ORGANIC SOLUTE TRANSPORTER-RELATED"/>
    <property type="match status" value="1"/>
</dbReference>
<evidence type="ECO:0000256" key="3">
    <source>
        <dbReference type="ARBA" id="ARBA00022989"/>
    </source>
</evidence>
<feature type="transmembrane region" description="Helical" evidence="5">
    <location>
        <begin position="77"/>
        <end position="98"/>
    </location>
</feature>
<dbReference type="InterPro" id="IPR005178">
    <property type="entry name" value="Ostalpha/TMEM184C"/>
</dbReference>
<feature type="transmembrane region" description="Helical" evidence="5">
    <location>
        <begin position="139"/>
        <end position="158"/>
    </location>
</feature>
<keyword evidence="7" id="KW-1185">Reference proteome</keyword>
<feature type="transmembrane region" description="Helical" evidence="5">
    <location>
        <begin position="47"/>
        <end position="65"/>
    </location>
</feature>
<accession>A0A6G0WH40</accession>